<proteinExistence type="inferred from homology"/>
<evidence type="ECO:0000259" key="10">
    <source>
        <dbReference type="PROSITE" id="PS50111"/>
    </source>
</evidence>
<dbReference type="CDD" id="cd06225">
    <property type="entry name" value="HAMP"/>
    <property type="match status" value="1"/>
</dbReference>
<dbReference type="SMART" id="SM00304">
    <property type="entry name" value="HAMP"/>
    <property type="match status" value="1"/>
</dbReference>
<evidence type="ECO:0000259" key="11">
    <source>
        <dbReference type="PROSITE" id="PS50192"/>
    </source>
</evidence>
<dbReference type="EMBL" id="JASGOQ010000001">
    <property type="protein sequence ID" value="MDV5391676.1"/>
    <property type="molecule type" value="Genomic_DNA"/>
</dbReference>
<dbReference type="Pfam" id="PF14827">
    <property type="entry name" value="dCache_3"/>
    <property type="match status" value="1"/>
</dbReference>
<name>A0AAE4TGY9_9GAMM</name>
<dbReference type="Pfam" id="PF00672">
    <property type="entry name" value="HAMP"/>
    <property type="match status" value="1"/>
</dbReference>
<dbReference type="Pfam" id="PF00015">
    <property type="entry name" value="MCPsignal"/>
    <property type="match status" value="1"/>
</dbReference>
<dbReference type="InterPro" id="IPR004090">
    <property type="entry name" value="Chemotax_Me-accpt_rcpt"/>
</dbReference>
<feature type="transmembrane region" description="Helical" evidence="9">
    <location>
        <begin position="289"/>
        <end position="308"/>
    </location>
</feature>
<dbReference type="CDD" id="cd11386">
    <property type="entry name" value="MCP_signal"/>
    <property type="match status" value="1"/>
</dbReference>
<dbReference type="Proteomes" id="UP001187859">
    <property type="component" value="Unassembled WGS sequence"/>
</dbReference>
<keyword evidence="4 9" id="KW-1133">Transmembrane helix</keyword>
<dbReference type="GO" id="GO:0006935">
    <property type="term" value="P:chemotaxis"/>
    <property type="evidence" value="ECO:0007669"/>
    <property type="project" value="InterPro"/>
</dbReference>
<feature type="domain" description="Methyl-accepting transducer" evidence="10">
    <location>
        <begin position="368"/>
        <end position="604"/>
    </location>
</feature>
<evidence type="ECO:0000256" key="3">
    <source>
        <dbReference type="ARBA" id="ARBA00022692"/>
    </source>
</evidence>
<comment type="caution">
    <text evidence="13">The sequence shown here is derived from an EMBL/GenBank/DDBJ whole genome shotgun (WGS) entry which is preliminary data.</text>
</comment>
<dbReference type="InterPro" id="IPR000727">
    <property type="entry name" value="T_SNARE_dom"/>
</dbReference>
<feature type="domain" description="T-SNARE coiled-coil homology" evidence="11">
    <location>
        <begin position="555"/>
        <end position="617"/>
    </location>
</feature>
<dbReference type="PROSITE" id="PS50192">
    <property type="entry name" value="T_SNARE"/>
    <property type="match status" value="1"/>
</dbReference>
<dbReference type="AlphaFoldDB" id="A0AAE4TGY9"/>
<dbReference type="Gene3D" id="6.10.340.10">
    <property type="match status" value="1"/>
</dbReference>
<dbReference type="GO" id="GO:0005886">
    <property type="term" value="C:plasma membrane"/>
    <property type="evidence" value="ECO:0007669"/>
    <property type="project" value="UniProtKB-SubCell"/>
</dbReference>
<keyword evidence="6 8" id="KW-0807">Transducer</keyword>
<reference evidence="13" key="1">
    <citation type="submission" date="2023-05" db="EMBL/GenBank/DDBJ databases">
        <title>Colonisation of extended spectrum b-lactamase- and carbapenemase-producing bacteria on hospital surfaces from low- and middle-income countries.</title>
        <authorList>
            <person name="Nieto-Rosado M."/>
            <person name="Sands K."/>
            <person name="Iregbu K."/>
            <person name="Zahra R."/>
            <person name="Mazarati J.B."/>
            <person name="Mehtar S."/>
            <person name="Barnards-Group B."/>
            <person name="Walsh T.R."/>
        </authorList>
    </citation>
    <scope>NUCLEOTIDE SEQUENCE</scope>
    <source>
        <strain evidence="13">PP-E493</strain>
    </source>
</reference>
<keyword evidence="2" id="KW-0997">Cell inner membrane</keyword>
<organism evidence="13 14">
    <name type="scientific">Shewanella xiamenensis</name>
    <dbReference type="NCBI Taxonomy" id="332186"/>
    <lineage>
        <taxon>Bacteria</taxon>
        <taxon>Pseudomonadati</taxon>
        <taxon>Pseudomonadota</taxon>
        <taxon>Gammaproteobacteria</taxon>
        <taxon>Alteromonadales</taxon>
        <taxon>Shewanellaceae</taxon>
        <taxon>Shewanella</taxon>
    </lineage>
</organism>
<dbReference type="PROSITE" id="PS50885">
    <property type="entry name" value="HAMP"/>
    <property type="match status" value="1"/>
</dbReference>
<dbReference type="Gene3D" id="1.10.287.950">
    <property type="entry name" value="Methyl-accepting chemotaxis protein"/>
    <property type="match status" value="1"/>
</dbReference>
<dbReference type="GO" id="GO:0004888">
    <property type="term" value="F:transmembrane signaling receptor activity"/>
    <property type="evidence" value="ECO:0007669"/>
    <property type="project" value="InterPro"/>
</dbReference>
<dbReference type="InterPro" id="IPR003660">
    <property type="entry name" value="HAMP_dom"/>
</dbReference>
<evidence type="ECO:0000256" key="7">
    <source>
        <dbReference type="ARBA" id="ARBA00029447"/>
    </source>
</evidence>
<sequence length="640" mass="69653">MKNLNISTRIVLGISLLLFAVMSFIMPLVLSEFSRQIRESEQRELHKLYETAVANIVSSGQRAQAMATLISLTPEIQSNFAERDREALLQRTQPLFTRLKQDFAVQQFQFHTPPATSFLRLHRPEKFGDDLTAIRKTIVETNTQKQPLSGLEYGVEGLGIRGLVPMNYQGQHTGSVEFGMSFGQPFFDNFKNAYQAEITLLLPKDGNFVPFGGTFTTDTSASSASSASSELNKVMQGTEVIRTIDLDGKSYALYRHGMKDYSGKTFGVLDIALDRSHSEQAMSDIRFKLILIGFIAFLIGTAIAWFIAKSITRPIAETTNALNDIAEGEGDLTRRIEVKSKDEIAQLALAFNRFAEKIHATVAQVSDSTSLLATSAEEMSAITNETQQMAKRQHLETEQVATAMNEMAATVQEVAHNATDAADAATHASESTEHGKLLVEKVISTISLLADEIAHAATAINELERNTAQIDSVLVVIRNIADQTNLLALNAAIEAARAGEQGRGFAVVADEVRTLASRTQASTSEIQQMIEALQHSAKSTVSTMNTSTATTQNCVSLVHEAGEALEAITQAVSTISQMNIQIASAANEQCAVSAEINKNVNNINDITTNATESAVQTARAGDELAQLSMRLTTLLAQFRI</sequence>
<dbReference type="SMART" id="SM00283">
    <property type="entry name" value="MA"/>
    <property type="match status" value="1"/>
</dbReference>
<dbReference type="FunFam" id="1.10.287.950:FF:000001">
    <property type="entry name" value="Methyl-accepting chemotaxis sensory transducer"/>
    <property type="match status" value="1"/>
</dbReference>
<feature type="domain" description="HAMP" evidence="12">
    <location>
        <begin position="309"/>
        <end position="363"/>
    </location>
</feature>
<evidence type="ECO:0000256" key="2">
    <source>
        <dbReference type="ARBA" id="ARBA00022519"/>
    </source>
</evidence>
<dbReference type="InterPro" id="IPR029151">
    <property type="entry name" value="Sensor-like_sf"/>
</dbReference>
<dbReference type="PROSITE" id="PS50111">
    <property type="entry name" value="CHEMOTAXIS_TRANSDUC_2"/>
    <property type="match status" value="1"/>
</dbReference>
<comment type="similarity">
    <text evidence="7">Belongs to the methyl-accepting chemotaxis (MCP) protein family.</text>
</comment>
<keyword evidence="3 9" id="KW-0812">Transmembrane</keyword>
<evidence type="ECO:0000256" key="6">
    <source>
        <dbReference type="ARBA" id="ARBA00023224"/>
    </source>
</evidence>
<dbReference type="PANTHER" id="PTHR32089">
    <property type="entry name" value="METHYL-ACCEPTING CHEMOTAXIS PROTEIN MCPB"/>
    <property type="match status" value="1"/>
</dbReference>
<keyword evidence="2" id="KW-1003">Cell membrane</keyword>
<evidence type="ECO:0000256" key="1">
    <source>
        <dbReference type="ARBA" id="ARBA00004429"/>
    </source>
</evidence>
<evidence type="ECO:0000256" key="9">
    <source>
        <dbReference type="SAM" id="Phobius"/>
    </source>
</evidence>
<evidence type="ECO:0000313" key="13">
    <source>
        <dbReference type="EMBL" id="MDV5391676.1"/>
    </source>
</evidence>
<dbReference type="Gene3D" id="3.30.450.20">
    <property type="entry name" value="PAS domain"/>
    <property type="match status" value="1"/>
</dbReference>
<keyword evidence="5 9" id="KW-0472">Membrane</keyword>
<evidence type="ECO:0000256" key="8">
    <source>
        <dbReference type="PROSITE-ProRule" id="PRU00284"/>
    </source>
</evidence>
<evidence type="ECO:0000256" key="4">
    <source>
        <dbReference type="ARBA" id="ARBA00022989"/>
    </source>
</evidence>
<feature type="transmembrane region" description="Helical" evidence="9">
    <location>
        <begin position="6"/>
        <end position="30"/>
    </location>
</feature>
<dbReference type="PANTHER" id="PTHR32089:SF119">
    <property type="entry name" value="METHYL-ACCEPTING CHEMOTAXIS PROTEIN CTPL"/>
    <property type="match status" value="1"/>
</dbReference>
<gene>
    <name evidence="13" type="ORF">QM089_15770</name>
</gene>
<dbReference type="RefSeq" id="WP_109277811.1">
    <property type="nucleotide sequence ID" value="NZ_AP026732.1"/>
</dbReference>
<dbReference type="InterPro" id="IPR029150">
    <property type="entry name" value="dCache_3"/>
</dbReference>
<dbReference type="PRINTS" id="PR00260">
    <property type="entry name" value="CHEMTRNSDUCR"/>
</dbReference>
<protein>
    <submittedName>
        <fullName evidence="13">Methyl-accepting chemotaxis protein</fullName>
    </submittedName>
</protein>
<dbReference type="SUPFAM" id="SSF58104">
    <property type="entry name" value="Methyl-accepting chemotaxis protein (MCP) signaling domain"/>
    <property type="match status" value="1"/>
</dbReference>
<dbReference type="SUPFAM" id="SSF103190">
    <property type="entry name" value="Sensory domain-like"/>
    <property type="match status" value="1"/>
</dbReference>
<evidence type="ECO:0000259" key="12">
    <source>
        <dbReference type="PROSITE" id="PS50885"/>
    </source>
</evidence>
<dbReference type="InterPro" id="IPR004089">
    <property type="entry name" value="MCPsignal_dom"/>
</dbReference>
<accession>A0AAE4TGY9</accession>
<evidence type="ECO:0000256" key="5">
    <source>
        <dbReference type="ARBA" id="ARBA00023136"/>
    </source>
</evidence>
<comment type="subcellular location">
    <subcellularLocation>
        <location evidence="1">Cell inner membrane</location>
        <topology evidence="1">Multi-pass membrane protein</topology>
    </subcellularLocation>
</comment>
<evidence type="ECO:0000313" key="14">
    <source>
        <dbReference type="Proteomes" id="UP001187859"/>
    </source>
</evidence>
<dbReference type="GO" id="GO:0007165">
    <property type="term" value="P:signal transduction"/>
    <property type="evidence" value="ECO:0007669"/>
    <property type="project" value="UniProtKB-KW"/>
</dbReference>